<sequence length="315" mass="37007">MATPEHQELANFIKSVHQTLRDDAGALGTKEAWKTHCQDQDKLKKYASAMQQLAVHHWEKNALLNDKAVSRVLWIHGACEEYFCNFNKHREKEERIMKTCFENQKLIHIDPQEYLTASKLKLLDVGSCYNPFKKFEIYDVTAVDIAPANNEVLKYDFLNQTPLDVTVKLQQTPFDIIVFSLLLEYLPDPDQRLTCCLNAYKLLKPGGILTIITPDSNHVGSKHRIFKSWQIVLARHGFIRVKYEKLPYLHCMVFRKALFLEVAERWAHVHDRDEFYKKMHIPQDFRQEKSERSNKIENKWVEDSFLQELDCNVLN</sequence>
<dbReference type="SUPFAM" id="SSF53335">
    <property type="entry name" value="S-adenosyl-L-methionine-dependent methyltransferases"/>
    <property type="match status" value="1"/>
</dbReference>
<name>A0A9N9MUN4_9CUCU</name>
<keyword evidence="2 4" id="KW-0808">Transferase</keyword>
<organism evidence="5 6">
    <name type="scientific">Ceutorhynchus assimilis</name>
    <name type="common">cabbage seed weevil</name>
    <dbReference type="NCBI Taxonomy" id="467358"/>
    <lineage>
        <taxon>Eukaryota</taxon>
        <taxon>Metazoa</taxon>
        <taxon>Ecdysozoa</taxon>
        <taxon>Arthropoda</taxon>
        <taxon>Hexapoda</taxon>
        <taxon>Insecta</taxon>
        <taxon>Pterygota</taxon>
        <taxon>Neoptera</taxon>
        <taxon>Endopterygota</taxon>
        <taxon>Coleoptera</taxon>
        <taxon>Polyphaga</taxon>
        <taxon>Cucujiformia</taxon>
        <taxon>Curculionidae</taxon>
        <taxon>Ceutorhynchinae</taxon>
        <taxon>Ceutorhynchus</taxon>
    </lineage>
</organism>
<dbReference type="InterPro" id="IPR021867">
    <property type="entry name" value="Bmt2/SAMTOR"/>
</dbReference>
<dbReference type="GO" id="GO:0032259">
    <property type="term" value="P:methylation"/>
    <property type="evidence" value="ECO:0007669"/>
    <property type="project" value="UniProtKB-KW"/>
</dbReference>
<evidence type="ECO:0000313" key="5">
    <source>
        <dbReference type="EMBL" id="CAG9770327.1"/>
    </source>
</evidence>
<feature type="binding site" evidence="4">
    <location>
        <position position="144"/>
    </location>
    <ligand>
        <name>S-adenosyl-L-methionine</name>
        <dbReference type="ChEBI" id="CHEBI:59789"/>
    </ligand>
</feature>
<keyword evidence="3 4" id="KW-0949">S-adenosyl-L-methionine</keyword>
<gene>
    <name evidence="5" type="ORF">CEUTPL_LOCUS10782</name>
</gene>
<evidence type="ECO:0000313" key="6">
    <source>
        <dbReference type="Proteomes" id="UP001152799"/>
    </source>
</evidence>
<evidence type="ECO:0000256" key="4">
    <source>
        <dbReference type="HAMAP-Rule" id="MF_03044"/>
    </source>
</evidence>
<dbReference type="PANTHER" id="PTHR21008:SF0">
    <property type="entry name" value="S-ADENOSYLMETHIONINE SENSOR UPSTREAM OF MTORC1"/>
    <property type="match status" value="1"/>
</dbReference>
<dbReference type="OrthoDB" id="5954793at2759"/>
<keyword evidence="6" id="KW-1185">Reference proteome</keyword>
<dbReference type="PANTHER" id="PTHR21008">
    <property type="entry name" value="S-ADENOSYLMETHIONINE SENSOR UPSTREAM OF MTORC1-RELATED"/>
    <property type="match status" value="1"/>
</dbReference>
<comment type="similarity">
    <text evidence="4">Belongs to the BMT2 family.</text>
</comment>
<dbReference type="InterPro" id="IPR029063">
    <property type="entry name" value="SAM-dependent_MTases_sf"/>
</dbReference>
<proteinExistence type="inferred from homology"/>
<keyword evidence="1 4" id="KW-0489">Methyltransferase</keyword>
<dbReference type="HAMAP" id="MF_03044">
    <property type="entry name" value="BMT2"/>
    <property type="match status" value="1"/>
</dbReference>
<evidence type="ECO:0000256" key="3">
    <source>
        <dbReference type="ARBA" id="ARBA00022691"/>
    </source>
</evidence>
<feature type="binding site" evidence="4">
    <location>
        <position position="126"/>
    </location>
    <ligand>
        <name>S-adenosyl-L-methionine</name>
        <dbReference type="ChEBI" id="CHEBI:59789"/>
    </ligand>
</feature>
<dbReference type="EC" id="2.1.1.-" evidence="4"/>
<accession>A0A9N9MUN4</accession>
<dbReference type="Proteomes" id="UP001152799">
    <property type="component" value="Chromosome 6"/>
</dbReference>
<reference evidence="5" key="1">
    <citation type="submission" date="2022-01" db="EMBL/GenBank/DDBJ databases">
        <authorList>
            <person name="King R."/>
        </authorList>
    </citation>
    <scope>NUCLEOTIDE SEQUENCE</scope>
</reference>
<evidence type="ECO:0000256" key="1">
    <source>
        <dbReference type="ARBA" id="ARBA00022603"/>
    </source>
</evidence>
<dbReference type="AlphaFoldDB" id="A0A9N9MUN4"/>
<dbReference type="GO" id="GO:1904262">
    <property type="term" value="P:negative regulation of TORC1 signaling"/>
    <property type="evidence" value="ECO:0007669"/>
    <property type="project" value="TreeGrafter"/>
</dbReference>
<dbReference type="Gene3D" id="3.40.50.150">
    <property type="entry name" value="Vaccinia Virus protein VP39"/>
    <property type="match status" value="1"/>
</dbReference>
<evidence type="ECO:0000256" key="2">
    <source>
        <dbReference type="ARBA" id="ARBA00022679"/>
    </source>
</evidence>
<dbReference type="GO" id="GO:0008168">
    <property type="term" value="F:methyltransferase activity"/>
    <property type="evidence" value="ECO:0007669"/>
    <property type="project" value="UniProtKB-UniRule"/>
</dbReference>
<dbReference type="CDD" id="cd02440">
    <property type="entry name" value="AdoMet_MTases"/>
    <property type="match status" value="1"/>
</dbReference>
<comment type="function">
    <text evidence="4">S-adenosyl-L-methionine-binding protein that acts as an inhibitor of mTORC1 signaling. Acts as a sensor of S-adenosyl-L-methionine to signal methionine sufficiency to mTORC1. Probably also acts as a S-adenosyl-L-methionine-dependent methyltransferase.</text>
</comment>
<protein>
    <recommendedName>
        <fullName evidence="4">S-adenosylmethionine sensor upstream of mTORC1</fullName>
    </recommendedName>
    <alternativeName>
        <fullName evidence="4">Probable methyltransferase BMT2 homolog</fullName>
        <ecNumber evidence="4">2.1.1.-</ecNumber>
    </alternativeName>
</protein>
<dbReference type="EMBL" id="OU892282">
    <property type="protein sequence ID" value="CAG9770327.1"/>
    <property type="molecule type" value="Genomic_DNA"/>
</dbReference>
<dbReference type="Pfam" id="PF11968">
    <property type="entry name" value="Bmt2"/>
    <property type="match status" value="1"/>
</dbReference>